<dbReference type="OrthoDB" id="372421at2759"/>
<evidence type="ECO:0000256" key="1">
    <source>
        <dbReference type="SAM" id="Phobius"/>
    </source>
</evidence>
<keyword evidence="1" id="KW-0472">Membrane</keyword>
<gene>
    <name evidence="3" type="ORF">PHATRDRAFT_26775</name>
</gene>
<dbReference type="GO" id="GO:0000175">
    <property type="term" value="F:3'-5'-RNA exonuclease activity"/>
    <property type="evidence" value="ECO:0007669"/>
    <property type="project" value="TreeGrafter"/>
</dbReference>
<feature type="domain" description="RNB" evidence="2">
    <location>
        <begin position="87"/>
        <end position="451"/>
    </location>
</feature>
<dbReference type="InterPro" id="IPR001900">
    <property type="entry name" value="RNase_II/R"/>
</dbReference>
<keyword evidence="4" id="KW-1185">Reference proteome</keyword>
<dbReference type="InterPro" id="IPR012340">
    <property type="entry name" value="NA-bd_OB-fold"/>
</dbReference>
<dbReference type="Proteomes" id="UP000000759">
    <property type="component" value="Chromosome 6"/>
</dbReference>
<reference evidence="3 4" key="1">
    <citation type="journal article" date="2008" name="Nature">
        <title>The Phaeodactylum genome reveals the evolutionary history of diatom genomes.</title>
        <authorList>
            <person name="Bowler C."/>
            <person name="Allen A.E."/>
            <person name="Badger J.H."/>
            <person name="Grimwood J."/>
            <person name="Jabbari K."/>
            <person name="Kuo A."/>
            <person name="Maheswari U."/>
            <person name="Martens C."/>
            <person name="Maumus F."/>
            <person name="Otillar R.P."/>
            <person name="Rayko E."/>
            <person name="Salamov A."/>
            <person name="Vandepoele K."/>
            <person name="Beszteri B."/>
            <person name="Gruber A."/>
            <person name="Heijde M."/>
            <person name="Katinka M."/>
            <person name="Mock T."/>
            <person name="Valentin K."/>
            <person name="Verret F."/>
            <person name="Berges J.A."/>
            <person name="Brownlee C."/>
            <person name="Cadoret J.P."/>
            <person name="Chiovitti A."/>
            <person name="Choi C.J."/>
            <person name="Coesel S."/>
            <person name="De Martino A."/>
            <person name="Detter J.C."/>
            <person name="Durkin C."/>
            <person name="Falciatore A."/>
            <person name="Fournet J."/>
            <person name="Haruta M."/>
            <person name="Huysman M.J."/>
            <person name="Jenkins B.D."/>
            <person name="Jiroutova K."/>
            <person name="Jorgensen R.E."/>
            <person name="Joubert Y."/>
            <person name="Kaplan A."/>
            <person name="Kroger N."/>
            <person name="Kroth P.G."/>
            <person name="La Roche J."/>
            <person name="Lindquist E."/>
            <person name="Lommer M."/>
            <person name="Martin-Jezequel V."/>
            <person name="Lopez P.J."/>
            <person name="Lucas S."/>
            <person name="Mangogna M."/>
            <person name="McGinnis K."/>
            <person name="Medlin L.K."/>
            <person name="Montsant A."/>
            <person name="Oudot-Le Secq M.P."/>
            <person name="Napoli C."/>
            <person name="Obornik M."/>
            <person name="Parker M.S."/>
            <person name="Petit J.L."/>
            <person name="Porcel B.M."/>
            <person name="Poulsen N."/>
            <person name="Robison M."/>
            <person name="Rychlewski L."/>
            <person name="Rynearson T.A."/>
            <person name="Schmutz J."/>
            <person name="Shapiro H."/>
            <person name="Siaut M."/>
            <person name="Stanley M."/>
            <person name="Sussman M.R."/>
            <person name="Taylor A.R."/>
            <person name="Vardi A."/>
            <person name="von Dassow P."/>
            <person name="Vyverman W."/>
            <person name="Willis A."/>
            <person name="Wyrwicz L.S."/>
            <person name="Rokhsar D.S."/>
            <person name="Weissenbach J."/>
            <person name="Armbrust E.V."/>
            <person name="Green B.R."/>
            <person name="Van de Peer Y."/>
            <person name="Grigoriev I.V."/>
        </authorList>
    </citation>
    <scope>NUCLEOTIDE SEQUENCE [LARGE SCALE GENOMIC DNA]</scope>
    <source>
        <strain evidence="3 4">CCAP 1055/1</strain>
    </source>
</reference>
<dbReference type="PaxDb" id="2850-Phatr26775"/>
<protein>
    <recommendedName>
        <fullName evidence="2">RNB domain-containing protein</fullName>
    </recommendedName>
</protein>
<reference evidence="4" key="2">
    <citation type="submission" date="2008-08" db="EMBL/GenBank/DDBJ databases">
        <authorList>
            <consortium name="Diatom Consortium"/>
            <person name="Grigoriev I."/>
            <person name="Grimwood J."/>
            <person name="Kuo A."/>
            <person name="Otillar R.P."/>
            <person name="Salamov A."/>
            <person name="Detter J.C."/>
            <person name="Lindquist E."/>
            <person name="Shapiro H."/>
            <person name="Lucas S."/>
            <person name="Glavina del Rio T."/>
            <person name="Pitluck S."/>
            <person name="Rokhsar D."/>
            <person name="Bowler C."/>
        </authorList>
    </citation>
    <scope>GENOME REANNOTATION</scope>
    <source>
        <strain evidence="4">CCAP 1055/1</strain>
    </source>
</reference>
<dbReference type="GO" id="GO:0003723">
    <property type="term" value="F:RNA binding"/>
    <property type="evidence" value="ECO:0007669"/>
    <property type="project" value="InterPro"/>
</dbReference>
<evidence type="ECO:0000313" key="3">
    <source>
        <dbReference type="EMBL" id="EEC49014.1"/>
    </source>
</evidence>
<proteinExistence type="predicted"/>
<dbReference type="SUPFAM" id="SSF50249">
    <property type="entry name" value="Nucleic acid-binding proteins"/>
    <property type="match status" value="1"/>
</dbReference>
<dbReference type="AlphaFoldDB" id="B7FWN1"/>
<dbReference type="PROSITE" id="PS01175">
    <property type="entry name" value="RIBONUCLEASE_II"/>
    <property type="match status" value="1"/>
</dbReference>
<dbReference type="RefSeq" id="XP_002179191.1">
    <property type="nucleotide sequence ID" value="XM_002179155.1"/>
</dbReference>
<dbReference type="SMART" id="SM00955">
    <property type="entry name" value="RNB"/>
    <property type="match status" value="1"/>
</dbReference>
<dbReference type="PANTHER" id="PTHR23355:SF9">
    <property type="entry name" value="DIS3-LIKE EXONUCLEASE 2"/>
    <property type="match status" value="1"/>
</dbReference>
<accession>B7FWN1</accession>
<dbReference type="HOGENOM" id="CLU_002333_5_2_1"/>
<keyword evidence="1" id="KW-0812">Transmembrane</keyword>
<feature type="non-terminal residue" evidence="3">
    <location>
        <position position="593"/>
    </location>
</feature>
<dbReference type="KEGG" id="pti:PHATRDRAFT_26775"/>
<dbReference type="Pfam" id="PF00773">
    <property type="entry name" value="RNB"/>
    <property type="match status" value="1"/>
</dbReference>
<dbReference type="GO" id="GO:0006402">
    <property type="term" value="P:mRNA catabolic process"/>
    <property type="evidence" value="ECO:0007669"/>
    <property type="project" value="TreeGrafter"/>
</dbReference>
<dbReference type="GeneID" id="7200206"/>
<dbReference type="GO" id="GO:0000932">
    <property type="term" value="C:P-body"/>
    <property type="evidence" value="ECO:0007669"/>
    <property type="project" value="TreeGrafter"/>
</dbReference>
<sequence>MLYKAEYVFGSWECTQRWPPCQNVQVLGKSCILENEIQALLLEHDVDHGDFDREVLQNVENAVASGVFVTSTGELGWKPTPEMYAGRRDYRDARIFTIDPTTAKDLDDALHVTKLADGRVEIGVHIADVSYFVRPDSPVDTEAQYRATTVYLVDRTVPMLPRPLCEVACSLNENVERLAFSCVWTMNVDGTVRQKNGNPDVWYGRSVIKSCARLDYATAQNIIDGKVGRGESDKAIDEALWPESRRPTGGHTTAQVAQDVRLMHRVAMARRQLRFDNGALALNGIKLTFQLDTDGQTPLLAAPYPLRDSNRLVEEYMLMANYLVAERLITHTGRRAMLRRHPEPLEDGLDKVASVAKAGMGFNVDISSSQALHASLCRLGRECSDPLVLQCVTQMLMTPMQPADYFAAGTMDMAAWKHFALNIPYYTHFTSPIRRYADVIVHRLLQATIDGPEAVQTFPLDTDAVESIAAHCNEKRMASKKAQERCDRVFLSLFVKAKPMKSQLGIVLSVGVSTFTVFVPSLGIAVLLFLEEHKDTLTFTAGGDEFGGRHIVLEQQTQVQGQPIEPWGNVLEIRVFTKLRVTVFCKSKPPIDV</sequence>
<dbReference type="EMBL" id="CM000609">
    <property type="protein sequence ID" value="EEC49014.1"/>
    <property type="molecule type" value="Genomic_DNA"/>
</dbReference>
<dbReference type="InterPro" id="IPR050180">
    <property type="entry name" value="RNR_Ribonuclease"/>
</dbReference>
<dbReference type="InParanoid" id="B7FWN1"/>
<organism evidence="3 4">
    <name type="scientific">Phaeodactylum tricornutum (strain CCAP 1055/1)</name>
    <dbReference type="NCBI Taxonomy" id="556484"/>
    <lineage>
        <taxon>Eukaryota</taxon>
        <taxon>Sar</taxon>
        <taxon>Stramenopiles</taxon>
        <taxon>Ochrophyta</taxon>
        <taxon>Bacillariophyta</taxon>
        <taxon>Bacillariophyceae</taxon>
        <taxon>Bacillariophycidae</taxon>
        <taxon>Naviculales</taxon>
        <taxon>Phaeodactylaceae</taxon>
        <taxon>Phaeodactylum</taxon>
    </lineage>
</organism>
<dbReference type="STRING" id="556484.B7FWN1"/>
<keyword evidence="1" id="KW-1133">Transmembrane helix</keyword>
<name>B7FWN1_PHATC</name>
<evidence type="ECO:0000259" key="2">
    <source>
        <dbReference type="SMART" id="SM00955"/>
    </source>
</evidence>
<dbReference type="eggNOG" id="KOG2102">
    <property type="taxonomic scope" value="Eukaryota"/>
</dbReference>
<feature type="transmembrane region" description="Helical" evidence="1">
    <location>
        <begin position="504"/>
        <end position="530"/>
    </location>
</feature>
<evidence type="ECO:0000313" key="4">
    <source>
        <dbReference type="Proteomes" id="UP000000759"/>
    </source>
</evidence>
<dbReference type="InterPro" id="IPR022966">
    <property type="entry name" value="RNase_II/R_CS"/>
</dbReference>
<dbReference type="PANTHER" id="PTHR23355">
    <property type="entry name" value="RIBONUCLEASE"/>
    <property type="match status" value="1"/>
</dbReference>